<dbReference type="AlphaFoldDB" id="M2NNI3"/>
<dbReference type="GO" id="GO:0031261">
    <property type="term" value="C:DNA replication preinitiation complex"/>
    <property type="evidence" value="ECO:0007669"/>
    <property type="project" value="TreeGrafter"/>
</dbReference>
<reference evidence="7 8" key="1">
    <citation type="journal article" date="2012" name="PLoS Pathog.">
        <title>Diverse lifestyles and strategies of plant pathogenesis encoded in the genomes of eighteen Dothideomycetes fungi.</title>
        <authorList>
            <person name="Ohm R.A."/>
            <person name="Feau N."/>
            <person name="Henrissat B."/>
            <person name="Schoch C.L."/>
            <person name="Horwitz B.A."/>
            <person name="Barry K.W."/>
            <person name="Condon B.J."/>
            <person name="Copeland A.C."/>
            <person name="Dhillon B."/>
            <person name="Glaser F."/>
            <person name="Hesse C.N."/>
            <person name="Kosti I."/>
            <person name="LaButti K."/>
            <person name="Lindquist E.A."/>
            <person name="Lucas S."/>
            <person name="Salamov A.A."/>
            <person name="Bradshaw R.E."/>
            <person name="Ciuffetti L."/>
            <person name="Hamelin R.C."/>
            <person name="Kema G.H.J."/>
            <person name="Lawrence C."/>
            <person name="Scott J.A."/>
            <person name="Spatafora J.W."/>
            <person name="Turgeon B.G."/>
            <person name="de Wit P.J.G.M."/>
            <person name="Zhong S."/>
            <person name="Goodwin S.B."/>
            <person name="Grigoriev I.V."/>
        </authorList>
    </citation>
    <scope>NUCLEOTIDE SEQUENCE [LARGE SCALE GENOMIC DNA]</scope>
    <source>
        <strain evidence="7 8">UAMH 10762</strain>
    </source>
</reference>
<keyword evidence="5" id="KW-0131">Cell cycle</keyword>
<dbReference type="GeneID" id="19110864"/>
<feature type="region of interest" description="Disordered" evidence="6">
    <location>
        <begin position="583"/>
        <end position="620"/>
    </location>
</feature>
<dbReference type="GO" id="GO:0006270">
    <property type="term" value="P:DNA replication initiation"/>
    <property type="evidence" value="ECO:0007669"/>
    <property type="project" value="InterPro"/>
</dbReference>
<dbReference type="PANTHER" id="PTHR10507">
    <property type="entry name" value="CDC45-RELATED PROTEIN"/>
    <property type="match status" value="1"/>
</dbReference>
<evidence type="ECO:0000313" key="8">
    <source>
        <dbReference type="Proteomes" id="UP000011761"/>
    </source>
</evidence>
<name>M2NNI3_BAUPA</name>
<dbReference type="GO" id="GO:0003688">
    <property type="term" value="F:DNA replication origin binding"/>
    <property type="evidence" value="ECO:0007669"/>
    <property type="project" value="TreeGrafter"/>
</dbReference>
<feature type="compositionally biased region" description="Acidic residues" evidence="6">
    <location>
        <begin position="207"/>
        <end position="222"/>
    </location>
</feature>
<dbReference type="OMA" id="EDCFMEA"/>
<evidence type="ECO:0000256" key="6">
    <source>
        <dbReference type="SAM" id="MobiDB-lite"/>
    </source>
</evidence>
<evidence type="ECO:0000256" key="3">
    <source>
        <dbReference type="ARBA" id="ARBA00022705"/>
    </source>
</evidence>
<feature type="region of interest" description="Disordered" evidence="6">
    <location>
        <begin position="207"/>
        <end position="302"/>
    </location>
</feature>
<comment type="subcellular location">
    <subcellularLocation>
        <location evidence="1">Nucleus</location>
    </subcellularLocation>
</comment>
<dbReference type="Proteomes" id="UP000011761">
    <property type="component" value="Unassembled WGS sequence"/>
</dbReference>
<organism evidence="7 8">
    <name type="scientific">Baudoinia panamericana (strain UAMH 10762)</name>
    <name type="common">Angels' share fungus</name>
    <name type="synonym">Baudoinia compniacensis (strain UAMH 10762)</name>
    <dbReference type="NCBI Taxonomy" id="717646"/>
    <lineage>
        <taxon>Eukaryota</taxon>
        <taxon>Fungi</taxon>
        <taxon>Dikarya</taxon>
        <taxon>Ascomycota</taxon>
        <taxon>Pezizomycotina</taxon>
        <taxon>Dothideomycetes</taxon>
        <taxon>Dothideomycetidae</taxon>
        <taxon>Mycosphaerellales</taxon>
        <taxon>Teratosphaeriaceae</taxon>
        <taxon>Baudoinia</taxon>
    </lineage>
</organism>
<gene>
    <name evidence="7" type="ORF">BAUCODRAFT_29164</name>
</gene>
<dbReference type="KEGG" id="bcom:BAUCODRAFT_29164"/>
<keyword evidence="4" id="KW-0539">Nucleus</keyword>
<feature type="compositionally biased region" description="Polar residues" evidence="6">
    <location>
        <begin position="365"/>
        <end position="380"/>
    </location>
</feature>
<feature type="compositionally biased region" description="Basic and acidic residues" evidence="6">
    <location>
        <begin position="762"/>
        <end position="803"/>
    </location>
</feature>
<dbReference type="Pfam" id="PF02724">
    <property type="entry name" value="CDC45"/>
    <property type="match status" value="1"/>
</dbReference>
<dbReference type="GO" id="GO:0003697">
    <property type="term" value="F:single-stranded DNA binding"/>
    <property type="evidence" value="ECO:0007669"/>
    <property type="project" value="TreeGrafter"/>
</dbReference>
<sequence>MYLPRQQIAQLYTALLRTTHPSSPPLLILTALSVDALCAARILTALLKRDFIPHKVQPVSGYAELQKAGEEHVSTLRRDRGGEGGVVVCLGCGGAVELAEILGLGDGEDAGTAHPGEGHGVDVWVVDAHRSWNLENVFGSTVRAADDARRAGVAQGRLLETYHRSGRGGIIVWDDDDIGTQLQAEREAYFALRDMPEITEEDIMLEDAESDAEDGAEDEQEADHDLNAEPSSSQTRKRKADSQEPDFREDDENEMPRPRRRRRSNDGAPIPSSVGDYPTSAQPSSPGAAMPSSPPKLPSQRQLRKQLLKLRRKHEATLEKYYEQGSWLAEPVSSMLYSLASELGREDNELLWLAIVGIESVDHSPYNNRSDKANQPSTRSRVMDRSEQLKQVLRDEVRRLNPLPEADLRRSASQLANEADILTNARSPMDTSIRLSPEPRFLLIRHWSLYDSMLHSSYLATRLHVWNEQGRKRLNKLLAKMGISLQEAKKGYLHLDVDIKRNLRKKILRFAEQYNLDGLVPDESGDGAGWGSRRGWGFVRSWGWRGTMSAVDVGTIASAVLEVGPSIDATKGGTWAAQDMHFGRRDSGREPTYSARVRAGLPSPPHSSDSGLDEPAATAAHEAPDWTTRRFFAAYDTLSPSTSHPQQGLQALLTHISTAQLLARAILRTGSALIAKHQIRHLRSFRMGVVKEGPDVSMFCHPGALVKLAAWVAEAVAVLEAEKGAKGKQDEALVLGSLDEGRGVYVVVGLGGTHGGKGRFRSKAELREREERRKRREAEKKAKSAEKQRKQEERRRLQRERDAANGYVSSDDEDGDASDSTESASSDSDSESDASDAGDGAEEDAKRRKRQGRNRFGQAFQEVVEETAARVRIDSFEHSVVEVRKEDLAGFLEALSMKSVVG</sequence>
<feature type="region of interest" description="Disordered" evidence="6">
    <location>
        <begin position="756"/>
        <end position="859"/>
    </location>
</feature>
<comment type="similarity">
    <text evidence="2">Belongs to the CDC45 family.</text>
</comment>
<dbReference type="InterPro" id="IPR003874">
    <property type="entry name" value="CDC45"/>
</dbReference>
<evidence type="ECO:0000256" key="4">
    <source>
        <dbReference type="ARBA" id="ARBA00023242"/>
    </source>
</evidence>
<evidence type="ECO:0000313" key="7">
    <source>
        <dbReference type="EMBL" id="EMD00796.1"/>
    </source>
</evidence>
<evidence type="ECO:0000256" key="5">
    <source>
        <dbReference type="ARBA" id="ARBA00023306"/>
    </source>
</evidence>
<keyword evidence="8" id="KW-1185">Reference proteome</keyword>
<dbReference type="PANTHER" id="PTHR10507:SF0">
    <property type="entry name" value="CELL DIVISION CONTROL PROTEIN 45 HOMOLOG"/>
    <property type="match status" value="1"/>
</dbReference>
<dbReference type="GO" id="GO:0000727">
    <property type="term" value="P:double-strand break repair via break-induced replication"/>
    <property type="evidence" value="ECO:0007669"/>
    <property type="project" value="TreeGrafter"/>
</dbReference>
<dbReference type="GO" id="GO:1902977">
    <property type="term" value="P:mitotic DNA replication preinitiation complex assembly"/>
    <property type="evidence" value="ECO:0007669"/>
    <property type="project" value="TreeGrafter"/>
</dbReference>
<dbReference type="RefSeq" id="XP_007671980.1">
    <property type="nucleotide sequence ID" value="XM_007673790.1"/>
</dbReference>
<evidence type="ECO:0000256" key="2">
    <source>
        <dbReference type="ARBA" id="ARBA00010727"/>
    </source>
</evidence>
<dbReference type="HOGENOM" id="CLU_005871_3_0_1"/>
<feature type="compositionally biased region" description="Acidic residues" evidence="6">
    <location>
        <begin position="828"/>
        <end position="842"/>
    </location>
</feature>
<dbReference type="eggNOG" id="KOG2475">
    <property type="taxonomic scope" value="Eukaryota"/>
</dbReference>
<keyword evidence="3" id="KW-0235">DNA replication</keyword>
<dbReference type="OrthoDB" id="10258882at2759"/>
<dbReference type="STRING" id="717646.M2NNI3"/>
<protein>
    <recommendedName>
        <fullName evidence="9">CDC45-like protein</fullName>
    </recommendedName>
</protein>
<proteinExistence type="inferred from homology"/>
<dbReference type="GO" id="GO:0003682">
    <property type="term" value="F:chromatin binding"/>
    <property type="evidence" value="ECO:0007669"/>
    <property type="project" value="TreeGrafter"/>
</dbReference>
<feature type="region of interest" description="Disordered" evidence="6">
    <location>
        <begin position="363"/>
        <end position="385"/>
    </location>
</feature>
<dbReference type="EMBL" id="KB445550">
    <property type="protein sequence ID" value="EMD00796.1"/>
    <property type="molecule type" value="Genomic_DNA"/>
</dbReference>
<evidence type="ECO:0008006" key="9">
    <source>
        <dbReference type="Google" id="ProtNLM"/>
    </source>
</evidence>
<accession>M2NNI3</accession>
<feature type="compositionally biased region" description="Acidic residues" evidence="6">
    <location>
        <begin position="810"/>
        <end position="819"/>
    </location>
</feature>
<feature type="compositionally biased region" description="Low complexity" evidence="6">
    <location>
        <begin position="280"/>
        <end position="291"/>
    </location>
</feature>
<evidence type="ECO:0000256" key="1">
    <source>
        <dbReference type="ARBA" id="ARBA00004123"/>
    </source>
</evidence>